<feature type="transmembrane region" description="Helical" evidence="5">
    <location>
        <begin position="204"/>
        <end position="229"/>
    </location>
</feature>
<evidence type="ECO:0000256" key="3">
    <source>
        <dbReference type="ARBA" id="ARBA00022989"/>
    </source>
</evidence>
<dbReference type="InterPro" id="IPR007016">
    <property type="entry name" value="O-antigen_ligase-rel_domated"/>
</dbReference>
<evidence type="ECO:0000313" key="7">
    <source>
        <dbReference type="EMBL" id="REJ28364.1"/>
    </source>
</evidence>
<gene>
    <name evidence="7" type="ORF">C6P37_09030</name>
</gene>
<dbReference type="Proteomes" id="UP000257014">
    <property type="component" value="Unassembled WGS sequence"/>
</dbReference>
<protein>
    <recommendedName>
        <fullName evidence="6">O-antigen ligase-related domain-containing protein</fullName>
    </recommendedName>
</protein>
<evidence type="ECO:0000313" key="8">
    <source>
        <dbReference type="Proteomes" id="UP000257014"/>
    </source>
</evidence>
<feature type="transmembrane region" description="Helical" evidence="5">
    <location>
        <begin position="74"/>
        <end position="92"/>
    </location>
</feature>
<feature type="transmembrane region" description="Helical" evidence="5">
    <location>
        <begin position="286"/>
        <end position="305"/>
    </location>
</feature>
<dbReference type="InterPro" id="IPR051533">
    <property type="entry name" value="WaaL-like"/>
</dbReference>
<name>A0A3E0K4U8_9BACI</name>
<feature type="transmembrane region" description="Helical" evidence="5">
    <location>
        <begin position="104"/>
        <end position="123"/>
    </location>
</feature>
<dbReference type="PANTHER" id="PTHR37422:SF13">
    <property type="entry name" value="LIPOPOLYSACCHARIDE BIOSYNTHESIS PROTEIN PA4999-RELATED"/>
    <property type="match status" value="1"/>
</dbReference>
<feature type="transmembrane region" description="Helical" evidence="5">
    <location>
        <begin position="241"/>
        <end position="274"/>
    </location>
</feature>
<evidence type="ECO:0000256" key="4">
    <source>
        <dbReference type="ARBA" id="ARBA00023136"/>
    </source>
</evidence>
<comment type="caution">
    <text evidence="7">The sequence shown here is derived from an EMBL/GenBank/DDBJ whole genome shotgun (WGS) entry which is preliminary data.</text>
</comment>
<dbReference type="PANTHER" id="PTHR37422">
    <property type="entry name" value="TEICHURONIC ACID BIOSYNTHESIS PROTEIN TUAE"/>
    <property type="match status" value="1"/>
</dbReference>
<evidence type="ECO:0000256" key="5">
    <source>
        <dbReference type="SAM" id="Phobius"/>
    </source>
</evidence>
<dbReference type="GO" id="GO:0016020">
    <property type="term" value="C:membrane"/>
    <property type="evidence" value="ECO:0007669"/>
    <property type="project" value="UniProtKB-SubCell"/>
</dbReference>
<sequence length="492" mass="55594">MNKISGDSMQIVKKYAFVMQIVFLLGSLVFQRAWVGYGLSAAIFLLAFLNRKAGFYFLFVYFSVRPFVIELNPGMKFAGDLAILALFFLLFYQKGWGRNADCRRYRFIGYFLAFSFIGSLAAFLSGVDIFALFFQWRAYWITLLLVFIVAEMKWTKKEIANLLLLTVGMADLLAVCGLVEKISWRTLLLPESWQNWQLSGTNRIRIYGLLANPNVLAGYFVIAFVSAIALLRRNPSAKSRWFFMGSAALIFGAFLLTYSRGTMIAFLLAAVFYYAAKREFSAAKPILLSVLSAVLLVYLPAVALADMVGKNFMEGNGSFREMPVGEGGKRYSDLLSGEMIEESAQWGRIYIVKKGLEIFMDHPWIGTGFATFGDSATLVRSSPIYEKYRLSEGIYTDNQYIQIVVQSGLAGTACFSLFVFGMLRAVRRYAGEREARLLFYAFFAMAAIGSAFYNMLEDKIFTLYFYSFLGYLLNRRKTGFPERREAKGSGIG</sequence>
<proteinExistence type="predicted"/>
<feature type="domain" description="O-antigen ligase-related" evidence="6">
    <location>
        <begin position="247"/>
        <end position="415"/>
    </location>
</feature>
<keyword evidence="4 5" id="KW-0472">Membrane</keyword>
<organism evidence="7 8">
    <name type="scientific">Caldibacillus debilis</name>
    <dbReference type="NCBI Taxonomy" id="301148"/>
    <lineage>
        <taxon>Bacteria</taxon>
        <taxon>Bacillati</taxon>
        <taxon>Bacillota</taxon>
        <taxon>Bacilli</taxon>
        <taxon>Bacillales</taxon>
        <taxon>Bacillaceae</taxon>
        <taxon>Caldibacillus</taxon>
    </lineage>
</organism>
<feature type="transmembrane region" description="Helical" evidence="5">
    <location>
        <begin position="459"/>
        <end position="474"/>
    </location>
</feature>
<feature type="transmembrane region" description="Helical" evidence="5">
    <location>
        <begin position="435"/>
        <end position="453"/>
    </location>
</feature>
<dbReference type="RefSeq" id="WP_276643633.1">
    <property type="nucleotide sequence ID" value="NZ_QEWE01000017.1"/>
</dbReference>
<accession>A0A3E0K4U8</accession>
<feature type="transmembrane region" description="Helical" evidence="5">
    <location>
        <begin position="129"/>
        <end position="150"/>
    </location>
</feature>
<evidence type="ECO:0000256" key="1">
    <source>
        <dbReference type="ARBA" id="ARBA00004141"/>
    </source>
</evidence>
<reference evidence="7 8" key="1">
    <citation type="submission" date="2018-03" db="EMBL/GenBank/DDBJ databases">
        <authorList>
            <person name="Keele B.F."/>
        </authorList>
    </citation>
    <scope>NUCLEOTIDE SEQUENCE [LARGE SCALE GENOMIC DNA]</scope>
    <source>
        <strain evidence="7">ZCTH4_d</strain>
    </source>
</reference>
<keyword evidence="3 5" id="KW-1133">Transmembrane helix</keyword>
<keyword evidence="2 5" id="KW-0812">Transmembrane</keyword>
<evidence type="ECO:0000259" key="6">
    <source>
        <dbReference type="Pfam" id="PF04932"/>
    </source>
</evidence>
<dbReference type="Pfam" id="PF04932">
    <property type="entry name" value="Wzy_C"/>
    <property type="match status" value="1"/>
</dbReference>
<dbReference type="AlphaFoldDB" id="A0A3E0K4U8"/>
<feature type="transmembrane region" description="Helical" evidence="5">
    <location>
        <begin position="15"/>
        <end position="35"/>
    </location>
</feature>
<feature type="transmembrane region" description="Helical" evidence="5">
    <location>
        <begin position="400"/>
        <end position="423"/>
    </location>
</feature>
<comment type="subcellular location">
    <subcellularLocation>
        <location evidence="1">Membrane</location>
        <topology evidence="1">Multi-pass membrane protein</topology>
    </subcellularLocation>
</comment>
<evidence type="ECO:0000256" key="2">
    <source>
        <dbReference type="ARBA" id="ARBA00022692"/>
    </source>
</evidence>
<dbReference type="EMBL" id="QEWE01000017">
    <property type="protein sequence ID" value="REJ28364.1"/>
    <property type="molecule type" value="Genomic_DNA"/>
</dbReference>